<feature type="transmembrane region" description="Helical" evidence="1">
    <location>
        <begin position="12"/>
        <end position="36"/>
    </location>
</feature>
<dbReference type="RefSeq" id="WP_135770400.1">
    <property type="nucleotide sequence ID" value="NZ_RQFT01000005.1"/>
</dbReference>
<keyword evidence="1" id="KW-1133">Transmembrane helix</keyword>
<dbReference type="EMBL" id="RQFT01000005">
    <property type="protein sequence ID" value="TGL07495.1"/>
    <property type="molecule type" value="Genomic_DNA"/>
</dbReference>
<accession>A0A7I0IRR2</accession>
<comment type="caution">
    <text evidence="2">The sequence shown here is derived from an EMBL/GenBank/DDBJ whole genome shotgun (WGS) entry which is preliminary data.</text>
</comment>
<proteinExistence type="predicted"/>
<sequence length="149" mass="16740">MENTSYLIQSSSITIISATFILVISQILNNFVFAALKEFQIIKGKISYNLVYTSNLYGLVDGNSKKKDLIKTVNDGAIELRKIACQLIEIHQTIPFKNIFIFLNIIPSAQIVKTASGNLIGLSNLLFDADPWESKNEKYIEIKNLLNIL</sequence>
<keyword evidence="1" id="KW-0812">Transmembrane</keyword>
<evidence type="ECO:0000313" key="2">
    <source>
        <dbReference type="EMBL" id="TGL07495.1"/>
    </source>
</evidence>
<name>A0A7I0IRR2_9LEPT</name>
<dbReference type="AlphaFoldDB" id="A0A7I0IRR2"/>
<gene>
    <name evidence="2" type="ORF">EHQ43_06070</name>
</gene>
<evidence type="ECO:0000313" key="3">
    <source>
        <dbReference type="Proteomes" id="UP000297641"/>
    </source>
</evidence>
<evidence type="ECO:0000256" key="1">
    <source>
        <dbReference type="SAM" id="Phobius"/>
    </source>
</evidence>
<dbReference type="Proteomes" id="UP000297641">
    <property type="component" value="Unassembled WGS sequence"/>
</dbReference>
<organism evidence="2 3">
    <name type="scientific">Leptospira bouyouniensis</name>
    <dbReference type="NCBI Taxonomy" id="2484911"/>
    <lineage>
        <taxon>Bacteria</taxon>
        <taxon>Pseudomonadati</taxon>
        <taxon>Spirochaetota</taxon>
        <taxon>Spirochaetia</taxon>
        <taxon>Leptospirales</taxon>
        <taxon>Leptospiraceae</taxon>
        <taxon>Leptospira</taxon>
    </lineage>
</organism>
<protein>
    <submittedName>
        <fullName evidence="2">Uncharacterized protein</fullName>
    </submittedName>
</protein>
<keyword evidence="1" id="KW-0472">Membrane</keyword>
<reference evidence="2 3" key="1">
    <citation type="journal article" date="2019" name="PLoS Negl. Trop. Dis.">
        <title>Revisiting the worldwide diversity of Leptospira species in the environment.</title>
        <authorList>
            <person name="Vincent A.T."/>
            <person name="Schiettekatte O."/>
            <person name="Bourhy P."/>
            <person name="Veyrier F.J."/>
            <person name="Picardeau M."/>
        </authorList>
    </citation>
    <scope>NUCLEOTIDE SEQUENCE [LARGE SCALE GENOMIC DNA]</scope>
    <source>
        <strain evidence="2 3">201800273</strain>
    </source>
</reference>